<accession>A0A0A9H038</accession>
<evidence type="ECO:0000313" key="2">
    <source>
        <dbReference type="EMBL" id="JAE26243.1"/>
    </source>
</evidence>
<protein>
    <submittedName>
        <fullName evidence="2">Uncharacterized protein</fullName>
    </submittedName>
</protein>
<proteinExistence type="predicted"/>
<evidence type="ECO:0000256" key="1">
    <source>
        <dbReference type="SAM" id="MobiDB-lite"/>
    </source>
</evidence>
<name>A0A0A9H038_ARUDO</name>
<reference evidence="2" key="2">
    <citation type="journal article" date="2015" name="Data Brief">
        <title>Shoot transcriptome of the giant reed, Arundo donax.</title>
        <authorList>
            <person name="Barrero R.A."/>
            <person name="Guerrero F.D."/>
            <person name="Moolhuijzen P."/>
            <person name="Goolsby J.A."/>
            <person name="Tidwell J."/>
            <person name="Bellgard S.E."/>
            <person name="Bellgard M.I."/>
        </authorList>
    </citation>
    <scope>NUCLEOTIDE SEQUENCE</scope>
    <source>
        <tissue evidence="2">Shoot tissue taken approximately 20 cm above the soil surface</tissue>
    </source>
</reference>
<feature type="region of interest" description="Disordered" evidence="1">
    <location>
        <begin position="13"/>
        <end position="32"/>
    </location>
</feature>
<sequence>MSWLFPFVLGHPKGAKCSSSKEKPGGKEDCGEPVRSLTLTTNRFDVVQLLISSQSLVAIKLFRGSGHKLLEEMCVLF</sequence>
<dbReference type="EMBL" id="GBRH01171653">
    <property type="protein sequence ID" value="JAE26243.1"/>
    <property type="molecule type" value="Transcribed_RNA"/>
</dbReference>
<dbReference type="AlphaFoldDB" id="A0A0A9H038"/>
<feature type="compositionally biased region" description="Basic and acidic residues" evidence="1">
    <location>
        <begin position="19"/>
        <end position="32"/>
    </location>
</feature>
<organism evidence="2">
    <name type="scientific">Arundo donax</name>
    <name type="common">Giant reed</name>
    <name type="synonym">Donax arundinaceus</name>
    <dbReference type="NCBI Taxonomy" id="35708"/>
    <lineage>
        <taxon>Eukaryota</taxon>
        <taxon>Viridiplantae</taxon>
        <taxon>Streptophyta</taxon>
        <taxon>Embryophyta</taxon>
        <taxon>Tracheophyta</taxon>
        <taxon>Spermatophyta</taxon>
        <taxon>Magnoliopsida</taxon>
        <taxon>Liliopsida</taxon>
        <taxon>Poales</taxon>
        <taxon>Poaceae</taxon>
        <taxon>PACMAD clade</taxon>
        <taxon>Arundinoideae</taxon>
        <taxon>Arundineae</taxon>
        <taxon>Arundo</taxon>
    </lineage>
</organism>
<reference evidence="2" key="1">
    <citation type="submission" date="2014-09" db="EMBL/GenBank/DDBJ databases">
        <authorList>
            <person name="Magalhaes I.L.F."/>
            <person name="Oliveira U."/>
            <person name="Santos F.R."/>
            <person name="Vidigal T.H.D.A."/>
            <person name="Brescovit A.D."/>
            <person name="Santos A.J."/>
        </authorList>
    </citation>
    <scope>NUCLEOTIDE SEQUENCE</scope>
    <source>
        <tissue evidence="2">Shoot tissue taken approximately 20 cm above the soil surface</tissue>
    </source>
</reference>